<protein>
    <recommendedName>
        <fullName evidence="3">Intradiol ring-cleavage dioxygenases domain-containing protein</fullName>
    </recommendedName>
</protein>
<evidence type="ECO:0000313" key="2">
    <source>
        <dbReference type="Proteomes" id="UP001216150"/>
    </source>
</evidence>
<dbReference type="GO" id="GO:0005506">
    <property type="term" value="F:iron ion binding"/>
    <property type="evidence" value="ECO:0007669"/>
    <property type="project" value="InterPro"/>
</dbReference>
<dbReference type="PANTHER" id="PTHR34315:SF1">
    <property type="entry name" value="INTRADIOL RING-CLEAVAGE DIOXYGENASES DOMAIN-CONTAINING PROTEIN-RELATED"/>
    <property type="match status" value="1"/>
</dbReference>
<accession>A0AAD6E205</accession>
<dbReference type="InterPro" id="IPR015889">
    <property type="entry name" value="Intradiol_dOase_core"/>
</dbReference>
<sequence length="320" mass="34455">MRHNAHGGLHARSNVCASNLEARQELTISRRQDSLAKRQAARGLSSSRSLAARNVFSTIQNSTCALAPETVWGPDGIDGELHRHDVREDQKGIDLYLDIGIIDVETCEPLPDAWLTIWVCLQCHSTYAGFTGIDPDTASPMDGWSTREDGTTNNETFLRGIARTDSAGMTEFLTIFPVYYISRTTHIHVTVQTKLTGKDSGYSVAGIQHLGQLFFEEDLINSRAHHSTLNRTINAEDSLYSSANGNGYSAVVSVSQLGESLSDGLVGYITIGVNTTATLAETTGGSVNVVGALPTVTPSPGAQAAAYALDASEGYYEKKR</sequence>
<evidence type="ECO:0008006" key="3">
    <source>
        <dbReference type="Google" id="ProtNLM"/>
    </source>
</evidence>
<dbReference type="SUPFAM" id="SSF49482">
    <property type="entry name" value="Aromatic compound dioxygenase"/>
    <property type="match status" value="1"/>
</dbReference>
<dbReference type="GO" id="GO:0016702">
    <property type="term" value="F:oxidoreductase activity, acting on single donors with incorporation of molecular oxygen, incorporation of two atoms of oxygen"/>
    <property type="evidence" value="ECO:0007669"/>
    <property type="project" value="InterPro"/>
</dbReference>
<gene>
    <name evidence="1" type="ORF">N7450_000263</name>
</gene>
<dbReference type="Proteomes" id="UP001216150">
    <property type="component" value="Unassembled WGS sequence"/>
</dbReference>
<dbReference type="EMBL" id="JAQJAC010000001">
    <property type="protein sequence ID" value="KAJ5599196.1"/>
    <property type="molecule type" value="Genomic_DNA"/>
</dbReference>
<reference evidence="1 2" key="1">
    <citation type="journal article" date="2023" name="IMA Fungus">
        <title>Comparative genomic study of the Penicillium genus elucidates a diverse pangenome and 15 lateral gene transfer events.</title>
        <authorList>
            <person name="Petersen C."/>
            <person name="Sorensen T."/>
            <person name="Nielsen M.R."/>
            <person name="Sondergaard T.E."/>
            <person name="Sorensen J.L."/>
            <person name="Fitzpatrick D.A."/>
            <person name="Frisvad J.C."/>
            <person name="Nielsen K.L."/>
        </authorList>
    </citation>
    <scope>NUCLEOTIDE SEQUENCE [LARGE SCALE GENOMIC DNA]</scope>
    <source>
        <strain evidence="1 2">IBT 29057</strain>
    </source>
</reference>
<dbReference type="PANTHER" id="PTHR34315">
    <property type="match status" value="1"/>
</dbReference>
<dbReference type="Gene3D" id="2.60.130.10">
    <property type="entry name" value="Aromatic compound dioxygenase"/>
    <property type="match status" value="1"/>
</dbReference>
<proteinExistence type="predicted"/>
<comment type="caution">
    <text evidence="1">The sequence shown here is derived from an EMBL/GenBank/DDBJ whole genome shotgun (WGS) entry which is preliminary data.</text>
</comment>
<organism evidence="1 2">
    <name type="scientific">Penicillium hetheringtonii</name>
    <dbReference type="NCBI Taxonomy" id="911720"/>
    <lineage>
        <taxon>Eukaryota</taxon>
        <taxon>Fungi</taxon>
        <taxon>Dikarya</taxon>
        <taxon>Ascomycota</taxon>
        <taxon>Pezizomycotina</taxon>
        <taxon>Eurotiomycetes</taxon>
        <taxon>Eurotiomycetidae</taxon>
        <taxon>Eurotiales</taxon>
        <taxon>Aspergillaceae</taxon>
        <taxon>Penicillium</taxon>
    </lineage>
</organism>
<keyword evidence="2" id="KW-1185">Reference proteome</keyword>
<dbReference type="AlphaFoldDB" id="A0AAD6E205"/>
<evidence type="ECO:0000313" key="1">
    <source>
        <dbReference type="EMBL" id="KAJ5599196.1"/>
    </source>
</evidence>
<name>A0AAD6E205_9EURO</name>